<organism evidence="2">
    <name type="scientific">Metamycoplasma salivarium</name>
    <name type="common">Mycoplasma salivarium</name>
    <dbReference type="NCBI Taxonomy" id="2124"/>
    <lineage>
        <taxon>Bacteria</taxon>
        <taxon>Bacillati</taxon>
        <taxon>Mycoplasmatota</taxon>
        <taxon>Mycoplasmoidales</taxon>
        <taxon>Metamycoplasmataceae</taxon>
        <taxon>Metamycoplasma</taxon>
    </lineage>
</organism>
<geneLocation type="plasmid" evidence="2">
    <name>2</name>
</geneLocation>
<dbReference type="AlphaFoldDB" id="A0A448ZYU8"/>
<evidence type="ECO:0000256" key="1">
    <source>
        <dbReference type="SAM" id="Phobius"/>
    </source>
</evidence>
<accession>A0A448ZYU8</accession>
<dbReference type="RefSeq" id="WP_024543802.1">
    <property type="nucleotide sequence ID" value="NZ_BPLV01000002.1"/>
</dbReference>
<dbReference type="Gene3D" id="3.30.1360.60">
    <property type="entry name" value="Glucose permease domain IIB"/>
    <property type="match status" value="1"/>
</dbReference>
<name>A0A448ZYU8_METSV</name>
<keyword evidence="1" id="KW-0472">Membrane</keyword>
<keyword evidence="1" id="KW-0812">Transmembrane</keyword>
<dbReference type="GO" id="GO:0009401">
    <property type="term" value="P:phosphoenolpyruvate-dependent sugar phosphotransferase system"/>
    <property type="evidence" value="ECO:0007669"/>
    <property type="project" value="InterPro"/>
</dbReference>
<dbReference type="SUPFAM" id="SSF55604">
    <property type="entry name" value="Glucose permease domain IIB"/>
    <property type="match status" value="1"/>
</dbReference>
<proteinExistence type="predicted"/>
<dbReference type="InterPro" id="IPR036878">
    <property type="entry name" value="Glu_permease_IIB"/>
</dbReference>
<protein>
    <submittedName>
        <fullName evidence="2">PTS system IIB component</fullName>
    </submittedName>
</protein>
<evidence type="ECO:0000313" key="2">
    <source>
        <dbReference type="EMBL" id="VEU56417.1"/>
    </source>
</evidence>
<keyword evidence="1" id="KW-1133">Transmembrane helix</keyword>
<dbReference type="GO" id="GO:0008982">
    <property type="term" value="F:protein-N(PI)-phosphohistidine-sugar phosphotransferase activity"/>
    <property type="evidence" value="ECO:0007669"/>
    <property type="project" value="InterPro"/>
</dbReference>
<dbReference type="EMBL" id="LR214939">
    <property type="protein sequence ID" value="VEU56417.1"/>
    <property type="molecule type" value="Genomic_DNA"/>
</dbReference>
<keyword evidence="2" id="KW-0614">Plasmid</keyword>
<reference evidence="2" key="1">
    <citation type="submission" date="2019-01" db="EMBL/GenBank/DDBJ databases">
        <authorList>
            <consortium name="Pathogen Informatics"/>
        </authorList>
    </citation>
    <scope>NUCLEOTIDE SEQUENCE [LARGE SCALE GENOMIC DNA]</scope>
    <source>
        <strain evidence="2">NCTC10113</strain>
    </source>
</reference>
<feature type="transmembrane region" description="Helical" evidence="1">
    <location>
        <begin position="6"/>
        <end position="24"/>
    </location>
</feature>
<sequence length="128" mass="14790">MSGKQKFLYVFLIIITLGFILLYWRKYKQSNKKDYLTVDKRIPFNFEHFISFLGGYENIIETSSDSHSTSQKVLRIKYKDKTKLNIEELKKLNGISGIALNSYGVSLVVGNNAKYIAEKIDKEIKNGK</sequence>
<gene>
    <name evidence="2" type="ORF">NCTC10113_01326</name>
</gene>